<dbReference type="EMBL" id="JBHMEI010000104">
    <property type="protein sequence ID" value="MFB9209606.1"/>
    <property type="molecule type" value="Genomic_DNA"/>
</dbReference>
<dbReference type="Proteomes" id="UP001589647">
    <property type="component" value="Unassembled WGS sequence"/>
</dbReference>
<proteinExistence type="predicted"/>
<feature type="region of interest" description="Disordered" evidence="1">
    <location>
        <begin position="145"/>
        <end position="185"/>
    </location>
</feature>
<evidence type="ECO:0000313" key="2">
    <source>
        <dbReference type="EMBL" id="MFB9209606.1"/>
    </source>
</evidence>
<evidence type="ECO:0000256" key="1">
    <source>
        <dbReference type="SAM" id="MobiDB-lite"/>
    </source>
</evidence>
<feature type="compositionally biased region" description="Low complexity" evidence="1">
    <location>
        <begin position="150"/>
        <end position="160"/>
    </location>
</feature>
<name>A0ABV5IYQ8_9ACTN</name>
<reference evidence="2 3" key="1">
    <citation type="submission" date="2024-09" db="EMBL/GenBank/DDBJ databases">
        <authorList>
            <person name="Sun Q."/>
            <person name="Mori K."/>
        </authorList>
    </citation>
    <scope>NUCLEOTIDE SEQUENCE [LARGE SCALE GENOMIC DNA]</scope>
    <source>
        <strain evidence="2 3">CCM 3426</strain>
    </source>
</reference>
<accession>A0ABV5IYQ8</accession>
<comment type="caution">
    <text evidence="2">The sequence shown here is derived from an EMBL/GenBank/DDBJ whole genome shotgun (WGS) entry which is preliminary data.</text>
</comment>
<evidence type="ECO:0000313" key="3">
    <source>
        <dbReference type="Proteomes" id="UP001589647"/>
    </source>
</evidence>
<feature type="compositionally biased region" description="Low complexity" evidence="1">
    <location>
        <begin position="167"/>
        <end position="176"/>
    </location>
</feature>
<organism evidence="2 3">
    <name type="scientific">Nonomuraea spiralis</name>
    <dbReference type="NCBI Taxonomy" id="46182"/>
    <lineage>
        <taxon>Bacteria</taxon>
        <taxon>Bacillati</taxon>
        <taxon>Actinomycetota</taxon>
        <taxon>Actinomycetes</taxon>
        <taxon>Streptosporangiales</taxon>
        <taxon>Streptosporangiaceae</taxon>
        <taxon>Nonomuraea</taxon>
    </lineage>
</organism>
<sequence>MTDLMMSANDFLMGGGIPSAKFDTIGTTVGGPISTPPKVEQQKDLDTGELKFWNDGKPMMQMVVTVQTEIRDPEIVDDDGQRAFYIKANSLKAVRDAVRRAGAKGIEVGGTLTLTYTGDGEQKTRGKNPPKLYSATYAPPSAVAANDFLTGGQPAPQAAPAAPPAAAPAASTAPGAWTPPPGMTPEQAAALAALDPTQRAALGFA</sequence>
<dbReference type="RefSeq" id="WP_189648145.1">
    <property type="nucleotide sequence ID" value="NZ_BMRC01000006.1"/>
</dbReference>
<keyword evidence="3" id="KW-1185">Reference proteome</keyword>
<gene>
    <name evidence="2" type="ORF">ACFFV7_51080</name>
</gene>
<protein>
    <submittedName>
        <fullName evidence="2">Uncharacterized protein</fullName>
    </submittedName>
</protein>